<sequence length="645" mass="72651">MIWRRSKQLSILPNRFYVQSLGLLSSSSHSYNSKLCKPITLNPQFVHSTLSNCASDLLSLSFFLWCARQPNYFHDRSSFNFMINVLTRLVNKFKNLNSILEELQSVGCVVKAQTFLILLRIFWHGGMHNWVFDVYQEMVCYGYVPNSFARNVVMDVLFKTGNVDVALEVLRENPSPNFLSFNIAICNLCKLFDLGNVRYVFRMMLRAEYYPNPETFSMVLDCFCKKGRLVEVFQVLGMMITLGIRTSVRDWSIIIDGFCRTGKLDKAVLFLDKMIESGASPNVVTYTSLVKGLMESHLVDHAFAILNTMEREGCSPDLVLCNVLIDCFSKNGRFYHALFVFNSLSSQGLIPDSYTFCSILVAICSSRKFGLLPKMIGRLIDEADLVVCNSLLSYLCKAGFHSCALKFYDDMLDRGFLPDRYTYAAVLCGLCGTGRINEAINVYQGIVLINSGLDAHVHTIILDRLIKEGRFNRAITLFKKAVAERYPLDVVSYTIAIQGLLKCGQVEEAFDLYGHMKKVGVAPNAYLCNVMLSGLCTGKDVEMVLEVLQEMYHGEMELNLNTVFKIMDFIMKSHDSQPVLSLLIKMSNLGLAPARSKHSLFFDGIATGVEIQNQQHLLPNDFQEGVQLLDASRMDNLSEVAASVG</sequence>
<feature type="repeat" description="PPR" evidence="3">
    <location>
        <begin position="384"/>
        <end position="418"/>
    </location>
</feature>
<gene>
    <name evidence="4" type="ORF">RJ641_020310</name>
</gene>
<reference evidence="4 5" key="1">
    <citation type="submission" date="2023-12" db="EMBL/GenBank/DDBJ databases">
        <title>A high-quality genome assembly for Dillenia turbinata (Dilleniales).</title>
        <authorList>
            <person name="Chanderbali A."/>
        </authorList>
    </citation>
    <scope>NUCLEOTIDE SEQUENCE [LARGE SCALE GENOMIC DNA]</scope>
    <source>
        <strain evidence="4">LSX21</strain>
        <tissue evidence="4">Leaf</tissue>
    </source>
</reference>
<keyword evidence="5" id="KW-1185">Reference proteome</keyword>
<evidence type="ECO:0000313" key="5">
    <source>
        <dbReference type="Proteomes" id="UP001370490"/>
    </source>
</evidence>
<dbReference type="GO" id="GO:0009507">
    <property type="term" value="C:chloroplast"/>
    <property type="evidence" value="ECO:0007669"/>
    <property type="project" value="TreeGrafter"/>
</dbReference>
<dbReference type="Pfam" id="PF01535">
    <property type="entry name" value="PPR"/>
    <property type="match status" value="1"/>
</dbReference>
<dbReference type="Gene3D" id="1.25.40.10">
    <property type="entry name" value="Tetratricopeptide repeat domain"/>
    <property type="match status" value="5"/>
</dbReference>
<protein>
    <submittedName>
        <fullName evidence="4">Pentatricopeptide repeat</fullName>
    </submittedName>
</protein>
<feature type="repeat" description="PPR" evidence="3">
    <location>
        <begin position="317"/>
        <end position="351"/>
    </location>
</feature>
<dbReference type="Proteomes" id="UP001370490">
    <property type="component" value="Unassembled WGS sequence"/>
</dbReference>
<dbReference type="EMBL" id="JBAMMX010000025">
    <property type="protein sequence ID" value="KAK6915193.1"/>
    <property type="molecule type" value="Genomic_DNA"/>
</dbReference>
<proteinExistence type="inferred from homology"/>
<keyword evidence="2" id="KW-0677">Repeat</keyword>
<evidence type="ECO:0000256" key="1">
    <source>
        <dbReference type="ARBA" id="ARBA00007626"/>
    </source>
</evidence>
<evidence type="ECO:0000256" key="2">
    <source>
        <dbReference type="ARBA" id="ARBA00022737"/>
    </source>
</evidence>
<feature type="repeat" description="PPR" evidence="3">
    <location>
        <begin position="212"/>
        <end position="246"/>
    </location>
</feature>
<name>A0AAN8USI2_9MAGN</name>
<comment type="caution">
    <text evidence="4">The sequence shown here is derived from an EMBL/GenBank/DDBJ whole genome shotgun (WGS) entry which is preliminary data.</text>
</comment>
<dbReference type="SUPFAM" id="SSF48452">
    <property type="entry name" value="TPR-like"/>
    <property type="match status" value="1"/>
</dbReference>
<dbReference type="Pfam" id="PF13041">
    <property type="entry name" value="PPR_2"/>
    <property type="match status" value="4"/>
</dbReference>
<dbReference type="InterPro" id="IPR002885">
    <property type="entry name" value="PPR_rpt"/>
</dbReference>
<feature type="repeat" description="PPR" evidence="3">
    <location>
        <begin position="282"/>
        <end position="316"/>
    </location>
</feature>
<evidence type="ECO:0000256" key="3">
    <source>
        <dbReference type="PROSITE-ProRule" id="PRU00708"/>
    </source>
</evidence>
<feature type="repeat" description="PPR" evidence="3">
    <location>
        <begin position="247"/>
        <end position="281"/>
    </location>
</feature>
<dbReference type="GO" id="GO:0031930">
    <property type="term" value="P:mitochondria-nucleus signaling pathway"/>
    <property type="evidence" value="ECO:0007669"/>
    <property type="project" value="TreeGrafter"/>
</dbReference>
<accession>A0AAN8USI2</accession>
<dbReference type="GO" id="GO:0010019">
    <property type="term" value="P:chloroplast-nucleus signaling pathway"/>
    <property type="evidence" value="ECO:0007669"/>
    <property type="project" value="TreeGrafter"/>
</dbReference>
<organism evidence="4 5">
    <name type="scientific">Dillenia turbinata</name>
    <dbReference type="NCBI Taxonomy" id="194707"/>
    <lineage>
        <taxon>Eukaryota</taxon>
        <taxon>Viridiplantae</taxon>
        <taxon>Streptophyta</taxon>
        <taxon>Embryophyta</taxon>
        <taxon>Tracheophyta</taxon>
        <taxon>Spermatophyta</taxon>
        <taxon>Magnoliopsida</taxon>
        <taxon>eudicotyledons</taxon>
        <taxon>Gunneridae</taxon>
        <taxon>Pentapetalae</taxon>
        <taxon>Dilleniales</taxon>
        <taxon>Dilleniaceae</taxon>
        <taxon>Dillenia</taxon>
    </lineage>
</organism>
<dbReference type="PANTHER" id="PTHR47936:SF1">
    <property type="entry name" value="PENTATRICOPEPTIDE REPEAT-CONTAINING PROTEIN GUN1, CHLOROPLASTIC"/>
    <property type="match status" value="1"/>
</dbReference>
<dbReference type="PROSITE" id="PS51375">
    <property type="entry name" value="PPR"/>
    <property type="match status" value="7"/>
</dbReference>
<dbReference type="AlphaFoldDB" id="A0AAN8USI2"/>
<feature type="repeat" description="PPR" evidence="3">
    <location>
        <begin position="489"/>
        <end position="523"/>
    </location>
</feature>
<evidence type="ECO:0000313" key="4">
    <source>
        <dbReference type="EMBL" id="KAK6915193.1"/>
    </source>
</evidence>
<feature type="repeat" description="PPR" evidence="3">
    <location>
        <begin position="524"/>
        <end position="558"/>
    </location>
</feature>
<dbReference type="InterPro" id="IPR011990">
    <property type="entry name" value="TPR-like_helical_dom_sf"/>
</dbReference>
<comment type="similarity">
    <text evidence="1">Belongs to the PPR family. P subfamily.</text>
</comment>
<dbReference type="PANTHER" id="PTHR47936">
    <property type="entry name" value="PPR_LONG DOMAIN-CONTAINING PROTEIN"/>
    <property type="match status" value="1"/>
</dbReference>
<dbReference type="NCBIfam" id="TIGR00756">
    <property type="entry name" value="PPR"/>
    <property type="match status" value="7"/>
</dbReference>